<protein>
    <submittedName>
        <fullName evidence="2">HNH homing endonuclease</fullName>
    </submittedName>
</protein>
<evidence type="ECO:0000313" key="2">
    <source>
        <dbReference type="EMBL" id="XCD29372.1"/>
    </source>
</evidence>
<proteinExistence type="predicted"/>
<name>A0AAU8BTI9_9VIRU</name>
<keyword evidence="2" id="KW-0255">Endonuclease</keyword>
<dbReference type="EMBL" id="PP554576">
    <property type="protein sequence ID" value="XCD29372.1"/>
    <property type="molecule type" value="Genomic_DNA"/>
</dbReference>
<organism evidence="2">
    <name type="scientific">Klebsiella phage PMBT12</name>
    <dbReference type="NCBI Taxonomy" id="3137283"/>
    <lineage>
        <taxon>Viruses</taxon>
    </lineage>
</organism>
<dbReference type="Gene3D" id="3.90.75.10">
    <property type="entry name" value="Homing Intron 3 (I-ppo) Encoded Endonuclease, Chain A"/>
    <property type="match status" value="1"/>
</dbReference>
<dbReference type="GO" id="GO:0004519">
    <property type="term" value="F:endonuclease activity"/>
    <property type="evidence" value="ECO:0007669"/>
    <property type="project" value="UniProtKB-KW"/>
</dbReference>
<dbReference type="InterPro" id="IPR044930">
    <property type="entry name" value="Homing_endonuclease_His-Me"/>
</dbReference>
<evidence type="ECO:0000259" key="1">
    <source>
        <dbReference type="Pfam" id="PF13392"/>
    </source>
</evidence>
<dbReference type="Pfam" id="PF13392">
    <property type="entry name" value="HNH_3"/>
    <property type="match status" value="1"/>
</dbReference>
<feature type="domain" description="HNH nuclease" evidence="1">
    <location>
        <begin position="43"/>
        <end position="81"/>
    </location>
</feature>
<dbReference type="SUPFAM" id="SSF54060">
    <property type="entry name" value="His-Me finger endonucleases"/>
    <property type="match status" value="1"/>
</dbReference>
<sequence length="139" mass="15653">MTLREKILERVKVTSAECWEWSGACNNKGYGQVWCSSSKKLLYVHRVMAEAPNGFTVLHSCDNPRCCNPEHLTVGTPKENSADMVAKGRSHRGYKLEDEDVISIMQSAESGAVLARSFNVSQQTICDIRNGRRHGRLRR</sequence>
<reference evidence="2" key="1">
    <citation type="submission" date="2024-03" db="EMBL/GenBank/DDBJ databases">
        <title>This phage originates from the Bacteriophage catalogue of the Bacteriophage Competence Centre, Department of Microbiology und Biotechnology, Max Rubner-Institut, Kiel, Germany.</title>
        <authorList>
            <person name="Sprotte S."/>
            <person name="Brinks E."/>
        </authorList>
    </citation>
    <scope>NUCLEOTIDE SEQUENCE</scope>
</reference>
<accession>A0AAU8BTI9</accession>
<dbReference type="InterPro" id="IPR003615">
    <property type="entry name" value="HNH_nuc"/>
</dbReference>
<keyword evidence="2" id="KW-0378">Hydrolase</keyword>
<dbReference type="InterPro" id="IPR044925">
    <property type="entry name" value="His-Me_finger_sf"/>
</dbReference>
<keyword evidence="2" id="KW-0540">Nuclease</keyword>